<feature type="domain" description="LysR substrate-binding" evidence="1">
    <location>
        <begin position="2"/>
        <end position="84"/>
    </location>
</feature>
<accession>A0A839IUF8</accession>
<organism evidence="2 3">
    <name type="scientific">Oceanospirillum sediminis</name>
    <dbReference type="NCBI Taxonomy" id="2760088"/>
    <lineage>
        <taxon>Bacteria</taxon>
        <taxon>Pseudomonadati</taxon>
        <taxon>Pseudomonadota</taxon>
        <taxon>Gammaproteobacteria</taxon>
        <taxon>Oceanospirillales</taxon>
        <taxon>Oceanospirillaceae</taxon>
        <taxon>Oceanospirillum</taxon>
    </lineage>
</organism>
<evidence type="ECO:0000313" key="2">
    <source>
        <dbReference type="EMBL" id="MBB1488057.1"/>
    </source>
</evidence>
<dbReference type="GO" id="GO:0043565">
    <property type="term" value="F:sequence-specific DNA binding"/>
    <property type="evidence" value="ECO:0007669"/>
    <property type="project" value="TreeGrafter"/>
</dbReference>
<gene>
    <name evidence="2" type="ORF">H4O21_15735</name>
</gene>
<dbReference type="PANTHER" id="PTHR30427">
    <property type="entry name" value="TRANSCRIPTIONAL ACTIVATOR PROTEIN LYSR"/>
    <property type="match status" value="1"/>
</dbReference>
<evidence type="ECO:0000313" key="3">
    <source>
        <dbReference type="Proteomes" id="UP000565262"/>
    </source>
</evidence>
<dbReference type="Pfam" id="PF03466">
    <property type="entry name" value="LysR_substrate"/>
    <property type="match status" value="1"/>
</dbReference>
<dbReference type="RefSeq" id="WP_182809828.1">
    <property type="nucleotide sequence ID" value="NZ_JACJFM010000022.1"/>
</dbReference>
<sequence length="125" mass="13881">MFDSAGVNRKLLVDTQLSYGACGFIQSGMGVSLVDPLSALHYQRLGIQVRRFEPRIGYRYNLIYPALRTQSGLAKAFVKQLKADLKELQASNQGLLELIGDKYPGFCKEGENYARGIKPSKPIVN</sequence>
<dbReference type="Proteomes" id="UP000565262">
    <property type="component" value="Unassembled WGS sequence"/>
</dbReference>
<proteinExistence type="predicted"/>
<protein>
    <recommendedName>
        <fullName evidence="1">LysR substrate-binding domain-containing protein</fullName>
    </recommendedName>
</protein>
<dbReference type="AlphaFoldDB" id="A0A839IUF8"/>
<dbReference type="GO" id="GO:0010628">
    <property type="term" value="P:positive regulation of gene expression"/>
    <property type="evidence" value="ECO:0007669"/>
    <property type="project" value="TreeGrafter"/>
</dbReference>
<dbReference type="InterPro" id="IPR005119">
    <property type="entry name" value="LysR_subst-bd"/>
</dbReference>
<comment type="caution">
    <text evidence="2">The sequence shown here is derived from an EMBL/GenBank/DDBJ whole genome shotgun (WGS) entry which is preliminary data.</text>
</comment>
<dbReference type="SUPFAM" id="SSF53850">
    <property type="entry name" value="Periplasmic binding protein-like II"/>
    <property type="match status" value="1"/>
</dbReference>
<keyword evidence="3" id="KW-1185">Reference proteome</keyword>
<dbReference type="EMBL" id="JACJFM010000022">
    <property type="protein sequence ID" value="MBB1488057.1"/>
    <property type="molecule type" value="Genomic_DNA"/>
</dbReference>
<reference evidence="2 3" key="1">
    <citation type="submission" date="2020-08" db="EMBL/GenBank/DDBJ databases">
        <title>Oceanospirillum sp. nov. isolated from marine sediment.</title>
        <authorList>
            <person name="Ji X."/>
        </authorList>
    </citation>
    <scope>NUCLEOTIDE SEQUENCE [LARGE SCALE GENOMIC DNA]</scope>
    <source>
        <strain evidence="2 3">D5</strain>
    </source>
</reference>
<evidence type="ECO:0000259" key="1">
    <source>
        <dbReference type="Pfam" id="PF03466"/>
    </source>
</evidence>
<dbReference type="PANTHER" id="PTHR30427:SF1">
    <property type="entry name" value="TRANSCRIPTIONAL ACTIVATOR PROTEIN LYSR"/>
    <property type="match status" value="1"/>
</dbReference>
<name>A0A839IUF8_9GAMM</name>